<reference evidence="3" key="1">
    <citation type="submission" date="2019-02" db="EMBL/GenBank/DDBJ databases">
        <authorList>
            <person name="Gruber-Vodicka R. H."/>
            <person name="Seah K. B. B."/>
        </authorList>
    </citation>
    <scope>NUCLEOTIDE SEQUENCE</scope>
    <source>
        <strain evidence="4">BECK_S127</strain>
        <strain evidence="3">BECK_S1320</strain>
        <strain evidence="2">BECK_S1321</strain>
    </source>
</reference>
<name>A0A450Z4D1_9GAMM</name>
<evidence type="ECO:0000256" key="1">
    <source>
        <dbReference type="SAM" id="MobiDB-lite"/>
    </source>
</evidence>
<dbReference type="AlphaFoldDB" id="A0A450Z4D1"/>
<dbReference type="Pfam" id="PF10095">
    <property type="entry name" value="DUF2333"/>
    <property type="match status" value="1"/>
</dbReference>
<gene>
    <name evidence="4" type="ORF">BECKSD772D_GA0070982_11226</name>
    <name evidence="3" type="ORF">BECKSD772E_GA0070983_11344</name>
    <name evidence="2" type="ORF">BECKSD772F_GA0070984_11365</name>
</gene>
<feature type="region of interest" description="Disordered" evidence="1">
    <location>
        <begin position="49"/>
        <end position="74"/>
    </location>
</feature>
<accession>A0A450Z4D1</accession>
<protein>
    <submittedName>
        <fullName evidence="3">Uncharacterized protein</fullName>
    </submittedName>
</protein>
<evidence type="ECO:0000313" key="3">
    <source>
        <dbReference type="EMBL" id="VFK48646.1"/>
    </source>
</evidence>
<dbReference type="EMBL" id="CAADFR010000136">
    <property type="protein sequence ID" value="VFK43056.1"/>
    <property type="molecule type" value="Genomic_DNA"/>
</dbReference>
<dbReference type="EMBL" id="CAADHB010000122">
    <property type="protein sequence ID" value="VFK80515.1"/>
    <property type="molecule type" value="Genomic_DNA"/>
</dbReference>
<dbReference type="InterPro" id="IPR016936">
    <property type="entry name" value="UCP029693"/>
</dbReference>
<organism evidence="3">
    <name type="scientific">Candidatus Kentrum sp. SD</name>
    <dbReference type="NCBI Taxonomy" id="2126332"/>
    <lineage>
        <taxon>Bacteria</taxon>
        <taxon>Pseudomonadati</taxon>
        <taxon>Pseudomonadota</taxon>
        <taxon>Gammaproteobacteria</taxon>
        <taxon>Candidatus Kentrum</taxon>
    </lineage>
</organism>
<evidence type="ECO:0000313" key="2">
    <source>
        <dbReference type="EMBL" id="VFK43056.1"/>
    </source>
</evidence>
<sequence length="74" mass="8253">MELSTILLKRPGGYPSNDILPPGVLMDNIPSWKFGVLVQARDFSRSLRNDIGRSQTQPIEDPNLSEAESHFNSV</sequence>
<evidence type="ECO:0000313" key="4">
    <source>
        <dbReference type="EMBL" id="VFK80515.1"/>
    </source>
</evidence>
<dbReference type="EMBL" id="CAADFU010000134">
    <property type="protein sequence ID" value="VFK48646.1"/>
    <property type="molecule type" value="Genomic_DNA"/>
</dbReference>
<proteinExistence type="predicted"/>